<dbReference type="EMBL" id="SRZB01000016">
    <property type="protein sequence ID" value="TGX98568.1"/>
    <property type="molecule type" value="Genomic_DNA"/>
</dbReference>
<dbReference type="Proteomes" id="UP000307720">
    <property type="component" value="Unassembled WGS sequence"/>
</dbReference>
<protein>
    <submittedName>
        <fullName evidence="1">Solute-binding protein</fullName>
    </submittedName>
</protein>
<evidence type="ECO:0000313" key="1">
    <source>
        <dbReference type="EMBL" id="TGX98568.1"/>
    </source>
</evidence>
<accession>A0AC61R0K7</accession>
<organism evidence="1 2">
    <name type="scientific">Hominisplanchenecus murintestinalis</name>
    <dbReference type="NCBI Taxonomy" id="2941517"/>
    <lineage>
        <taxon>Bacteria</taxon>
        <taxon>Bacillati</taxon>
        <taxon>Bacillota</taxon>
        <taxon>Clostridia</taxon>
        <taxon>Lachnospirales</taxon>
        <taxon>Lachnospiraceae</taxon>
        <taxon>Hominisplanchenecus</taxon>
    </lineage>
</organism>
<name>A0AC61R0K7_9FIRM</name>
<gene>
    <name evidence="1" type="ORF">E5357_08620</name>
</gene>
<reference evidence="1" key="1">
    <citation type="submission" date="2019-04" db="EMBL/GenBank/DDBJ databases">
        <title>Microbes associate with the intestines of laboratory mice.</title>
        <authorList>
            <person name="Navarre W."/>
            <person name="Wong E."/>
            <person name="Huang K."/>
            <person name="Tropini C."/>
            <person name="Ng K."/>
            <person name="Yu B."/>
        </authorList>
    </citation>
    <scope>NUCLEOTIDE SEQUENCE</scope>
    <source>
        <strain evidence="1">NM72_1-8</strain>
    </source>
</reference>
<keyword evidence="2" id="KW-1185">Reference proteome</keyword>
<proteinExistence type="predicted"/>
<sequence length="129" mass="14234">MNQRRKSVTAIFAILKILALIVVIAVLVSVGRRAYDFGYRVFAEEAVSAPPGKKVAVTIEDGISVSELSELLKSKRLIKDENVFWMQYHLSQYRGKMKGGNYILTTAMTAEEMLAEMSGANETETGAAE</sequence>
<comment type="caution">
    <text evidence="1">The sequence shown here is derived from an EMBL/GenBank/DDBJ whole genome shotgun (WGS) entry which is preliminary data.</text>
</comment>
<evidence type="ECO:0000313" key="2">
    <source>
        <dbReference type="Proteomes" id="UP000307720"/>
    </source>
</evidence>